<keyword evidence="3" id="KW-1185">Reference proteome</keyword>
<reference evidence="2 3" key="1">
    <citation type="submission" date="2024-06" db="EMBL/GenBank/DDBJ databases">
        <title>The Natural Products Discovery Center: Release of the First 8490 Sequenced Strains for Exploring Actinobacteria Biosynthetic Diversity.</title>
        <authorList>
            <person name="Kalkreuter E."/>
            <person name="Kautsar S.A."/>
            <person name="Yang D."/>
            <person name="Bader C.D."/>
            <person name="Teijaro C.N."/>
            <person name="Fluegel L."/>
            <person name="Davis C.M."/>
            <person name="Simpson J.R."/>
            <person name="Lauterbach L."/>
            <person name="Steele A.D."/>
            <person name="Gui C."/>
            <person name="Meng S."/>
            <person name="Li G."/>
            <person name="Viehrig K."/>
            <person name="Ye F."/>
            <person name="Su P."/>
            <person name="Kiefer A.F."/>
            <person name="Nichols A."/>
            <person name="Cepeda A.J."/>
            <person name="Yan W."/>
            <person name="Fan B."/>
            <person name="Jiang Y."/>
            <person name="Adhikari A."/>
            <person name="Zheng C.-J."/>
            <person name="Schuster L."/>
            <person name="Cowan T.M."/>
            <person name="Smanski M.J."/>
            <person name="Chevrette M.G."/>
            <person name="De Carvalho L.P.S."/>
            <person name="Shen B."/>
        </authorList>
    </citation>
    <scope>NUCLEOTIDE SEQUENCE [LARGE SCALE GENOMIC DNA]</scope>
    <source>
        <strain evidence="2 3">NPDC019583</strain>
    </source>
</reference>
<keyword evidence="1" id="KW-0175">Coiled coil</keyword>
<name>A0ABV2XLX4_9ACTN</name>
<feature type="coiled-coil region" evidence="1">
    <location>
        <begin position="10"/>
        <end position="58"/>
    </location>
</feature>
<sequence>MFRIIGTAVLATLRAEAEDARAEADRRTEDAFAADAEVARLRTALARAEGELAVLRTQNHLDNEDRIVLRKLLRTARSETADRDKVAVLFRRGTLVSAHATRKAAQAAAAADGASPEGWVSVAPGTPLPPEADVPWHVTVLPVQTER</sequence>
<accession>A0ABV2XLX4</accession>
<dbReference type="RefSeq" id="WP_359784397.1">
    <property type="nucleotide sequence ID" value="NZ_JBEYBN010000001.1"/>
</dbReference>
<evidence type="ECO:0008006" key="4">
    <source>
        <dbReference type="Google" id="ProtNLM"/>
    </source>
</evidence>
<evidence type="ECO:0000313" key="3">
    <source>
        <dbReference type="Proteomes" id="UP001550603"/>
    </source>
</evidence>
<gene>
    <name evidence="2" type="ORF">ABZ568_00810</name>
</gene>
<protein>
    <recommendedName>
        <fullName evidence="4">Secreted protein</fullName>
    </recommendedName>
</protein>
<evidence type="ECO:0000256" key="1">
    <source>
        <dbReference type="SAM" id="Coils"/>
    </source>
</evidence>
<dbReference type="EMBL" id="JBEYBN010000001">
    <property type="protein sequence ID" value="MEU2265002.1"/>
    <property type="molecule type" value="Genomic_DNA"/>
</dbReference>
<comment type="caution">
    <text evidence="2">The sequence shown here is derived from an EMBL/GenBank/DDBJ whole genome shotgun (WGS) entry which is preliminary data.</text>
</comment>
<dbReference type="Proteomes" id="UP001550603">
    <property type="component" value="Unassembled WGS sequence"/>
</dbReference>
<proteinExistence type="predicted"/>
<evidence type="ECO:0000313" key="2">
    <source>
        <dbReference type="EMBL" id="MEU2265002.1"/>
    </source>
</evidence>
<organism evidence="2 3">
    <name type="scientific">Streptomyces olindensis</name>
    <dbReference type="NCBI Taxonomy" id="358823"/>
    <lineage>
        <taxon>Bacteria</taxon>
        <taxon>Bacillati</taxon>
        <taxon>Actinomycetota</taxon>
        <taxon>Actinomycetes</taxon>
        <taxon>Kitasatosporales</taxon>
        <taxon>Streptomycetaceae</taxon>
        <taxon>Streptomyces</taxon>
    </lineage>
</organism>